<evidence type="ECO:0000313" key="2">
    <source>
        <dbReference type="EMBL" id="GGN61847.1"/>
    </source>
</evidence>
<name>A0A918D3L6_9ACTN</name>
<dbReference type="EMBL" id="BMMM01000004">
    <property type="protein sequence ID" value="GGN61847.1"/>
    <property type="molecule type" value="Genomic_DNA"/>
</dbReference>
<evidence type="ECO:0000313" key="3">
    <source>
        <dbReference type="Proteomes" id="UP000600365"/>
    </source>
</evidence>
<feature type="region of interest" description="Disordered" evidence="1">
    <location>
        <begin position="52"/>
        <end position="120"/>
    </location>
</feature>
<evidence type="ECO:0008006" key="4">
    <source>
        <dbReference type="Google" id="ProtNLM"/>
    </source>
</evidence>
<sequence length="120" mass="13350">MTSLSAISRFNSVIRGAHSVAERANALLKVTFKALRRVSLDPKAITRITRAVGHATASSGRPRLIEPLRDGTTRRGERASPGRQGRRDYRSSGRSRNAGWPVRGRTMRKWRSVVSRASVR</sequence>
<gene>
    <name evidence="2" type="ORF">GCM10011579_028530</name>
</gene>
<organism evidence="2 3">
    <name type="scientific">Streptomyces albiflavescens</name>
    <dbReference type="NCBI Taxonomy" id="1623582"/>
    <lineage>
        <taxon>Bacteria</taxon>
        <taxon>Bacillati</taxon>
        <taxon>Actinomycetota</taxon>
        <taxon>Actinomycetes</taxon>
        <taxon>Kitasatosporales</taxon>
        <taxon>Streptomycetaceae</taxon>
        <taxon>Streptomyces</taxon>
    </lineage>
</organism>
<reference evidence="2 3" key="1">
    <citation type="journal article" date="2014" name="Int. J. Syst. Evol. Microbiol.">
        <title>Complete genome sequence of Corynebacterium casei LMG S-19264T (=DSM 44701T), isolated from a smear-ripened cheese.</title>
        <authorList>
            <consortium name="US DOE Joint Genome Institute (JGI-PGF)"/>
            <person name="Walter F."/>
            <person name="Albersmeier A."/>
            <person name="Kalinowski J."/>
            <person name="Ruckert C."/>
        </authorList>
    </citation>
    <scope>NUCLEOTIDE SEQUENCE [LARGE SCALE GENOMIC DNA]</scope>
    <source>
        <strain evidence="2 3">CGMCC 4.7111</strain>
    </source>
</reference>
<dbReference type="AlphaFoldDB" id="A0A918D3L6"/>
<dbReference type="Proteomes" id="UP000600365">
    <property type="component" value="Unassembled WGS sequence"/>
</dbReference>
<accession>A0A918D3L6</accession>
<feature type="compositionally biased region" description="Basic and acidic residues" evidence="1">
    <location>
        <begin position="63"/>
        <end position="91"/>
    </location>
</feature>
<evidence type="ECO:0000256" key="1">
    <source>
        <dbReference type="SAM" id="MobiDB-lite"/>
    </source>
</evidence>
<proteinExistence type="predicted"/>
<protein>
    <recommendedName>
        <fullName evidence="4">Transposase</fullName>
    </recommendedName>
</protein>
<comment type="caution">
    <text evidence="2">The sequence shown here is derived from an EMBL/GenBank/DDBJ whole genome shotgun (WGS) entry which is preliminary data.</text>
</comment>
<keyword evidence="3" id="KW-1185">Reference proteome</keyword>